<name>A0A8S5ML11_9CAUD</name>
<sequence length="61" mass="7618">MIYKARLTHFLQDKLHFRNLLVLLMYQKYQLFSYIFCMRNQLFLDLPLLPLMLYFLQQLCL</sequence>
<protein>
    <submittedName>
        <fullName evidence="1">Uncharacterized protein</fullName>
    </submittedName>
</protein>
<organism evidence="1">
    <name type="scientific">Siphoviridae sp. ctrpg19</name>
    <dbReference type="NCBI Taxonomy" id="2826481"/>
    <lineage>
        <taxon>Viruses</taxon>
        <taxon>Duplodnaviria</taxon>
        <taxon>Heunggongvirae</taxon>
        <taxon>Uroviricota</taxon>
        <taxon>Caudoviricetes</taxon>
    </lineage>
</organism>
<proteinExistence type="predicted"/>
<accession>A0A8S5ML11</accession>
<reference evidence="1" key="1">
    <citation type="journal article" date="2021" name="Proc. Natl. Acad. Sci. U.S.A.">
        <title>A Catalog of Tens of Thousands of Viruses from Human Metagenomes Reveals Hidden Associations with Chronic Diseases.</title>
        <authorList>
            <person name="Tisza M.J."/>
            <person name="Buck C.B."/>
        </authorList>
    </citation>
    <scope>NUCLEOTIDE SEQUENCE</scope>
    <source>
        <strain evidence="1">Ctrpg19</strain>
    </source>
</reference>
<dbReference type="EMBL" id="BK014923">
    <property type="protein sequence ID" value="DAD82743.1"/>
    <property type="molecule type" value="Genomic_DNA"/>
</dbReference>
<evidence type="ECO:0000313" key="1">
    <source>
        <dbReference type="EMBL" id="DAD82743.1"/>
    </source>
</evidence>